<keyword evidence="7" id="KW-0548">Nucleotidyltransferase</keyword>
<dbReference type="PANTHER" id="PTHR17490:SF16">
    <property type="entry name" value="THREONYLCARBAMOYL-AMP SYNTHASE"/>
    <property type="match status" value="1"/>
</dbReference>
<evidence type="ECO:0000256" key="9">
    <source>
        <dbReference type="ARBA" id="ARBA00022840"/>
    </source>
</evidence>
<dbReference type="GO" id="GO:0005737">
    <property type="term" value="C:cytoplasm"/>
    <property type="evidence" value="ECO:0007669"/>
    <property type="project" value="UniProtKB-SubCell"/>
</dbReference>
<evidence type="ECO:0000256" key="5">
    <source>
        <dbReference type="ARBA" id="ARBA00022679"/>
    </source>
</evidence>
<evidence type="ECO:0000313" key="14">
    <source>
        <dbReference type="Proteomes" id="UP000501253"/>
    </source>
</evidence>
<keyword evidence="9" id="KW-0067">ATP-binding</keyword>
<name>A0A6H1WSD7_9BACT</name>
<accession>A0A6H1WSD7</accession>
<comment type="similarity">
    <text evidence="2">Belongs to the SUA5 family.</text>
</comment>
<dbReference type="GO" id="GO:0005524">
    <property type="term" value="F:ATP binding"/>
    <property type="evidence" value="ECO:0007669"/>
    <property type="project" value="UniProtKB-KW"/>
</dbReference>
<dbReference type="Pfam" id="PF01300">
    <property type="entry name" value="Sua5_yciO_yrdC"/>
    <property type="match status" value="1"/>
</dbReference>
<reference evidence="13 14" key="1">
    <citation type="submission" date="2019-08" db="EMBL/GenBank/DDBJ databases">
        <title>Complete genome sequence of Thermosulfurimonas marina SU872T, an anaerobic thermophilic chemolithoautotrophic bacterium isolated from a shallow marine hydrothermal vent.</title>
        <authorList>
            <person name="Allioux M."/>
            <person name="Jebbar M."/>
            <person name="Slobodkina G."/>
            <person name="Slobodkin A."/>
            <person name="Moalic Y."/>
            <person name="Frolova A."/>
            <person name="Shao Z."/>
            <person name="Alain K."/>
        </authorList>
    </citation>
    <scope>NUCLEOTIDE SEQUENCE [LARGE SCALE GENOMIC DNA]</scope>
    <source>
        <strain evidence="13 14">SU872</strain>
    </source>
</reference>
<dbReference type="KEGG" id="tmai:FVE67_04685"/>
<evidence type="ECO:0000256" key="2">
    <source>
        <dbReference type="ARBA" id="ARBA00007663"/>
    </source>
</evidence>
<protein>
    <recommendedName>
        <fullName evidence="10">L-threonylcarbamoyladenylate synthase</fullName>
        <ecNumber evidence="3">2.7.7.87</ecNumber>
    </recommendedName>
    <alternativeName>
        <fullName evidence="10">L-threonylcarbamoyladenylate synthase</fullName>
    </alternativeName>
</protein>
<dbReference type="EMBL" id="CP042909">
    <property type="protein sequence ID" value="QJA06135.1"/>
    <property type="molecule type" value="Genomic_DNA"/>
</dbReference>
<keyword evidence="14" id="KW-1185">Reference proteome</keyword>
<proteinExistence type="inferred from homology"/>
<keyword evidence="8" id="KW-0547">Nucleotide-binding</keyword>
<evidence type="ECO:0000256" key="11">
    <source>
        <dbReference type="ARBA" id="ARBA00048366"/>
    </source>
</evidence>
<dbReference type="GO" id="GO:0006450">
    <property type="term" value="P:regulation of translational fidelity"/>
    <property type="evidence" value="ECO:0007669"/>
    <property type="project" value="TreeGrafter"/>
</dbReference>
<dbReference type="InterPro" id="IPR006070">
    <property type="entry name" value="Sua5-like_dom"/>
</dbReference>
<dbReference type="Proteomes" id="UP000501253">
    <property type="component" value="Chromosome"/>
</dbReference>
<evidence type="ECO:0000256" key="7">
    <source>
        <dbReference type="ARBA" id="ARBA00022695"/>
    </source>
</evidence>
<keyword evidence="6" id="KW-0819">tRNA processing</keyword>
<keyword evidence="4" id="KW-0963">Cytoplasm</keyword>
<dbReference type="InterPro" id="IPR050156">
    <property type="entry name" value="TC-AMP_synthase_SUA5"/>
</dbReference>
<organism evidence="13 14">
    <name type="scientific">Thermosulfurimonas marina</name>
    <dbReference type="NCBI Taxonomy" id="2047767"/>
    <lineage>
        <taxon>Bacteria</taxon>
        <taxon>Pseudomonadati</taxon>
        <taxon>Thermodesulfobacteriota</taxon>
        <taxon>Thermodesulfobacteria</taxon>
        <taxon>Thermodesulfobacteriales</taxon>
        <taxon>Thermodesulfobacteriaceae</taxon>
        <taxon>Thermosulfurimonas</taxon>
    </lineage>
</organism>
<sequence length="207" mass="22981">MKILRAEEEEALSEALRVLSEGGLVGFPTETFYGLGADPFNPAAIERLYEVKRRRRDKPVLLLLGDREEVGRLVEEIPPVAELLMEHFWPGPLTIVFRARTDIPPWLTAETGTVALRVSSHPLARDLPRLFRGPVTGTSANLSEEPPARTAEEVAHYFPEIDLILDGGPCPGEKPSTLVSVVSERVELLRPGAVPWEKIEKLLKSFS</sequence>
<evidence type="ECO:0000256" key="4">
    <source>
        <dbReference type="ARBA" id="ARBA00022490"/>
    </source>
</evidence>
<evidence type="ECO:0000256" key="6">
    <source>
        <dbReference type="ARBA" id="ARBA00022694"/>
    </source>
</evidence>
<dbReference type="InterPro" id="IPR017945">
    <property type="entry name" value="DHBP_synth_RibB-like_a/b_dom"/>
</dbReference>
<dbReference type="GO" id="GO:0000049">
    <property type="term" value="F:tRNA binding"/>
    <property type="evidence" value="ECO:0007669"/>
    <property type="project" value="TreeGrafter"/>
</dbReference>
<feature type="domain" description="YrdC-like" evidence="12">
    <location>
        <begin position="9"/>
        <end position="194"/>
    </location>
</feature>
<evidence type="ECO:0000259" key="12">
    <source>
        <dbReference type="PROSITE" id="PS51163"/>
    </source>
</evidence>
<comment type="subcellular location">
    <subcellularLocation>
        <location evidence="1">Cytoplasm</location>
    </subcellularLocation>
</comment>
<dbReference type="GO" id="GO:0061710">
    <property type="term" value="F:L-threonylcarbamoyladenylate synthase"/>
    <property type="evidence" value="ECO:0007669"/>
    <property type="project" value="UniProtKB-EC"/>
</dbReference>
<dbReference type="GO" id="GO:0008033">
    <property type="term" value="P:tRNA processing"/>
    <property type="evidence" value="ECO:0007669"/>
    <property type="project" value="UniProtKB-KW"/>
</dbReference>
<dbReference type="Gene3D" id="3.90.870.10">
    <property type="entry name" value="DHBP synthase"/>
    <property type="match status" value="1"/>
</dbReference>
<dbReference type="AlphaFoldDB" id="A0A6H1WSD7"/>
<dbReference type="NCBIfam" id="TIGR00057">
    <property type="entry name" value="L-threonylcarbamoyladenylate synthase"/>
    <property type="match status" value="1"/>
</dbReference>
<dbReference type="RefSeq" id="WP_168719482.1">
    <property type="nucleotide sequence ID" value="NZ_CP042909.1"/>
</dbReference>
<evidence type="ECO:0000256" key="10">
    <source>
        <dbReference type="ARBA" id="ARBA00029774"/>
    </source>
</evidence>
<dbReference type="EC" id="2.7.7.87" evidence="3"/>
<dbReference type="GO" id="GO:0003725">
    <property type="term" value="F:double-stranded RNA binding"/>
    <property type="evidence" value="ECO:0007669"/>
    <property type="project" value="InterPro"/>
</dbReference>
<dbReference type="SUPFAM" id="SSF55821">
    <property type="entry name" value="YrdC/RibB"/>
    <property type="match status" value="1"/>
</dbReference>
<comment type="catalytic activity">
    <reaction evidence="11">
        <text>L-threonine + hydrogencarbonate + ATP = L-threonylcarbamoyladenylate + diphosphate + H2O</text>
        <dbReference type="Rhea" id="RHEA:36407"/>
        <dbReference type="ChEBI" id="CHEBI:15377"/>
        <dbReference type="ChEBI" id="CHEBI:17544"/>
        <dbReference type="ChEBI" id="CHEBI:30616"/>
        <dbReference type="ChEBI" id="CHEBI:33019"/>
        <dbReference type="ChEBI" id="CHEBI:57926"/>
        <dbReference type="ChEBI" id="CHEBI:73682"/>
        <dbReference type="EC" id="2.7.7.87"/>
    </reaction>
</comment>
<evidence type="ECO:0000313" key="13">
    <source>
        <dbReference type="EMBL" id="QJA06135.1"/>
    </source>
</evidence>
<gene>
    <name evidence="13" type="ORF">FVE67_04685</name>
</gene>
<evidence type="ECO:0000256" key="8">
    <source>
        <dbReference type="ARBA" id="ARBA00022741"/>
    </source>
</evidence>
<keyword evidence="5" id="KW-0808">Transferase</keyword>
<evidence type="ECO:0000256" key="3">
    <source>
        <dbReference type="ARBA" id="ARBA00012584"/>
    </source>
</evidence>
<dbReference type="PROSITE" id="PS51163">
    <property type="entry name" value="YRDC"/>
    <property type="match status" value="1"/>
</dbReference>
<dbReference type="PANTHER" id="PTHR17490">
    <property type="entry name" value="SUA5"/>
    <property type="match status" value="1"/>
</dbReference>
<evidence type="ECO:0000256" key="1">
    <source>
        <dbReference type="ARBA" id="ARBA00004496"/>
    </source>
</evidence>